<proteinExistence type="predicted"/>
<name>A0A4Q1CDT4_9BACT</name>
<evidence type="ECO:0000313" key="2">
    <source>
        <dbReference type="Proteomes" id="UP000290204"/>
    </source>
</evidence>
<dbReference type="AlphaFoldDB" id="A0A4Q1CDT4"/>
<dbReference type="EMBL" id="SDHW01000010">
    <property type="protein sequence ID" value="RXK57512.1"/>
    <property type="molecule type" value="Genomic_DNA"/>
</dbReference>
<organism evidence="1 2">
    <name type="scientific">Lacibacter luteus</name>
    <dbReference type="NCBI Taxonomy" id="2508719"/>
    <lineage>
        <taxon>Bacteria</taxon>
        <taxon>Pseudomonadati</taxon>
        <taxon>Bacteroidota</taxon>
        <taxon>Chitinophagia</taxon>
        <taxon>Chitinophagales</taxon>
        <taxon>Chitinophagaceae</taxon>
        <taxon>Lacibacter</taxon>
    </lineage>
</organism>
<keyword evidence="2" id="KW-1185">Reference proteome</keyword>
<dbReference type="RefSeq" id="WP_129132911.1">
    <property type="nucleotide sequence ID" value="NZ_SDHW01000010.1"/>
</dbReference>
<protein>
    <submittedName>
        <fullName evidence="1">Uncharacterized protein</fullName>
    </submittedName>
</protein>
<accession>A0A4Q1CDT4</accession>
<dbReference type="Proteomes" id="UP000290204">
    <property type="component" value="Unassembled WGS sequence"/>
</dbReference>
<evidence type="ECO:0000313" key="1">
    <source>
        <dbReference type="EMBL" id="RXK57512.1"/>
    </source>
</evidence>
<dbReference type="OrthoDB" id="9879741at2"/>
<comment type="caution">
    <text evidence="1">The sequence shown here is derived from an EMBL/GenBank/DDBJ whole genome shotgun (WGS) entry which is preliminary data.</text>
</comment>
<sequence>MKPLFIPLLISFLFLGLTSRSQSVTEKDFRLMIDGKIYSDTVNLITVSDLLKMKTVTVNFTWINVKSLVIYYQPAFCEASIQRCTTNILCNDAKDLTKKMKPGDIVGISADEAVNRQGVKVYIKEVFFRIK</sequence>
<gene>
    <name evidence="1" type="ORF">ESA94_20900</name>
</gene>
<reference evidence="1 2" key="1">
    <citation type="submission" date="2019-01" db="EMBL/GenBank/DDBJ databases">
        <title>Lacibacter sp. strain TTM-7.</title>
        <authorList>
            <person name="Chen W.-M."/>
        </authorList>
    </citation>
    <scope>NUCLEOTIDE SEQUENCE [LARGE SCALE GENOMIC DNA]</scope>
    <source>
        <strain evidence="1 2">TTM-7</strain>
    </source>
</reference>